<dbReference type="Gene3D" id="3.40.309.10">
    <property type="entry name" value="Aldehyde Dehydrogenase, Chain A, domain 2"/>
    <property type="match status" value="1"/>
</dbReference>
<evidence type="ECO:0000256" key="1">
    <source>
        <dbReference type="ARBA" id="ARBA00004685"/>
    </source>
</evidence>
<dbReference type="InterPro" id="IPR016162">
    <property type="entry name" value="Ald_DH_N"/>
</dbReference>
<dbReference type="Pfam" id="PF00171">
    <property type="entry name" value="Aldedh"/>
    <property type="match status" value="1"/>
</dbReference>
<dbReference type="SUPFAM" id="SSF53720">
    <property type="entry name" value="ALDH-like"/>
    <property type="match status" value="1"/>
</dbReference>
<dbReference type="EMBL" id="JAPZBU010000004">
    <property type="protein sequence ID" value="KAJ5408698.1"/>
    <property type="molecule type" value="Genomic_DNA"/>
</dbReference>
<gene>
    <name evidence="7" type="ORF">N7509_002581</name>
</gene>
<evidence type="ECO:0000256" key="4">
    <source>
        <dbReference type="ARBA" id="ARBA00024226"/>
    </source>
</evidence>
<dbReference type="RefSeq" id="XP_056493013.1">
    <property type="nucleotide sequence ID" value="XM_056627218.1"/>
</dbReference>
<evidence type="ECO:0000313" key="7">
    <source>
        <dbReference type="EMBL" id="KAJ5408698.1"/>
    </source>
</evidence>
<dbReference type="InterPro" id="IPR015590">
    <property type="entry name" value="Aldehyde_DH_dom"/>
</dbReference>
<evidence type="ECO:0000256" key="5">
    <source>
        <dbReference type="ARBA" id="ARBA00049194"/>
    </source>
</evidence>
<keyword evidence="8" id="KW-1185">Reference proteome</keyword>
<dbReference type="AlphaFoldDB" id="A0A9W9W9H4"/>
<reference evidence="7" key="1">
    <citation type="submission" date="2022-12" db="EMBL/GenBank/DDBJ databases">
        <authorList>
            <person name="Petersen C."/>
        </authorList>
    </citation>
    <scope>NUCLEOTIDE SEQUENCE</scope>
    <source>
        <strain evidence="7">IBT 29677</strain>
    </source>
</reference>
<dbReference type="PANTHER" id="PTHR11699">
    <property type="entry name" value="ALDEHYDE DEHYDROGENASE-RELATED"/>
    <property type="match status" value="1"/>
</dbReference>
<comment type="caution">
    <text evidence="7">The sequence shown here is derived from an EMBL/GenBank/DDBJ whole genome shotgun (WGS) entry which is preliminary data.</text>
</comment>
<feature type="domain" description="Aldehyde dehydrogenase" evidence="6">
    <location>
        <begin position="20"/>
        <end position="481"/>
    </location>
</feature>
<dbReference type="InterPro" id="IPR016163">
    <property type="entry name" value="Ald_DH_C"/>
</dbReference>
<reference evidence="7" key="2">
    <citation type="journal article" date="2023" name="IMA Fungus">
        <title>Comparative genomic study of the Penicillium genus elucidates a diverse pangenome and 15 lateral gene transfer events.</title>
        <authorList>
            <person name="Petersen C."/>
            <person name="Sorensen T."/>
            <person name="Nielsen M.R."/>
            <person name="Sondergaard T.E."/>
            <person name="Sorensen J.L."/>
            <person name="Fitzpatrick D.A."/>
            <person name="Frisvad J.C."/>
            <person name="Nielsen K.L."/>
        </authorList>
    </citation>
    <scope>NUCLEOTIDE SEQUENCE</scope>
    <source>
        <strain evidence="7">IBT 29677</strain>
    </source>
</reference>
<dbReference type="FunFam" id="3.40.605.10:FF:000007">
    <property type="entry name" value="NAD/NADP-dependent betaine aldehyde dehydrogenase"/>
    <property type="match status" value="1"/>
</dbReference>
<comment type="catalytic activity">
    <reaction evidence="5">
        <text>an aldehyde + NAD(+) + H2O = a carboxylate + NADH + 2 H(+)</text>
        <dbReference type="Rhea" id="RHEA:16185"/>
        <dbReference type="ChEBI" id="CHEBI:15377"/>
        <dbReference type="ChEBI" id="CHEBI:15378"/>
        <dbReference type="ChEBI" id="CHEBI:17478"/>
        <dbReference type="ChEBI" id="CHEBI:29067"/>
        <dbReference type="ChEBI" id="CHEBI:57540"/>
        <dbReference type="ChEBI" id="CHEBI:57945"/>
        <dbReference type="EC" id="1.2.1.3"/>
    </reaction>
</comment>
<evidence type="ECO:0000256" key="3">
    <source>
        <dbReference type="ARBA" id="ARBA00023002"/>
    </source>
</evidence>
<proteinExistence type="inferred from homology"/>
<evidence type="ECO:0000259" key="6">
    <source>
        <dbReference type="Pfam" id="PF00171"/>
    </source>
</evidence>
<dbReference type="GeneID" id="81366198"/>
<dbReference type="FunFam" id="3.40.309.10:FF:000012">
    <property type="entry name" value="Betaine aldehyde dehydrogenase"/>
    <property type="match status" value="1"/>
</dbReference>
<dbReference type="OrthoDB" id="310895at2759"/>
<dbReference type="EC" id="1.2.1.3" evidence="4"/>
<protein>
    <recommendedName>
        <fullName evidence="4">aldehyde dehydrogenase (NAD(+))</fullName>
        <ecNumber evidence="4">1.2.1.3</ecNumber>
    </recommendedName>
</protein>
<dbReference type="Proteomes" id="UP001147747">
    <property type="component" value="Unassembled WGS sequence"/>
</dbReference>
<accession>A0A9W9W9H4</accession>
<organism evidence="7 8">
    <name type="scientific">Penicillium cosmopolitanum</name>
    <dbReference type="NCBI Taxonomy" id="1131564"/>
    <lineage>
        <taxon>Eukaryota</taxon>
        <taxon>Fungi</taxon>
        <taxon>Dikarya</taxon>
        <taxon>Ascomycota</taxon>
        <taxon>Pezizomycotina</taxon>
        <taxon>Eurotiomycetes</taxon>
        <taxon>Eurotiomycetidae</taxon>
        <taxon>Eurotiales</taxon>
        <taxon>Aspergillaceae</taxon>
        <taxon>Penicillium</taxon>
    </lineage>
</organism>
<dbReference type="GO" id="GO:0004029">
    <property type="term" value="F:aldehyde dehydrogenase (NAD+) activity"/>
    <property type="evidence" value="ECO:0007669"/>
    <property type="project" value="UniProtKB-EC"/>
</dbReference>
<evidence type="ECO:0000256" key="2">
    <source>
        <dbReference type="ARBA" id="ARBA00009986"/>
    </source>
</evidence>
<comment type="pathway">
    <text evidence="1">Mycotoxin biosynthesis.</text>
</comment>
<evidence type="ECO:0000313" key="8">
    <source>
        <dbReference type="Proteomes" id="UP001147747"/>
    </source>
</evidence>
<dbReference type="Gene3D" id="3.40.605.10">
    <property type="entry name" value="Aldehyde Dehydrogenase, Chain A, domain 1"/>
    <property type="match status" value="1"/>
</dbReference>
<name>A0A9W9W9H4_9EURO</name>
<dbReference type="InterPro" id="IPR016161">
    <property type="entry name" value="Ald_DH/histidinol_DH"/>
</dbReference>
<comment type="similarity">
    <text evidence="2">Belongs to the aldehyde dehydrogenase family.</text>
</comment>
<keyword evidence="3" id="KW-0560">Oxidoreductase</keyword>
<sequence>MAAKGSEPIETRLFINNEFRESSSKKTFDVVYPYTQEVVAQVHEADVNDVNDAVAAASAAFPAWRDLGVDARGAYLRKVSELFIEANDELARLETLCTGRPISQYVDGKMSADTWRSFADAGWNVQGTASTHTPGLLSLTVKEPYGVAAMIIPWNFPLVMFSMKMAAALAAGNTVVLKSSEKAPLTANQNYLVHRRRKTYPKSRLPSRRRQHHCRPRKPNRRRLAEHMDVRCISFTGSSLTGQKIQAAAAKSNMKHVHTELGGKSPAVVFEDADLESAAAQTQFSIRFNSGQVCVANSRIYVQESVAEKFTALFREQFAQYALGDPLDPATQQGPQIDVLQYKRVQEYLGIGEKDGELTVGGDAKDGFFVKPTIFEKVPEDSRVMREEIFGPVVAINTFKTEEEAIKKANDTEFGLYASVFTKDLDRAIRLSKALEAGTVGVNCTSPTNAKDAAFGGYKMSGTGREGLLYSIDNFVQTKSIIIKAGGTSAGFF</sequence>